<accession>A0A450UKC2</accession>
<evidence type="ECO:0000313" key="3">
    <source>
        <dbReference type="EMBL" id="VFJ99853.1"/>
    </source>
</evidence>
<dbReference type="EMBL" id="CAADFJ010000036">
    <property type="protein sequence ID" value="VFJ99853.1"/>
    <property type="molecule type" value="Genomic_DNA"/>
</dbReference>
<dbReference type="EMBL" id="CAADFI010000037">
    <property type="protein sequence ID" value="VFJ92999.1"/>
    <property type="molecule type" value="Genomic_DNA"/>
</dbReference>
<proteinExistence type="predicted"/>
<evidence type="ECO:0000313" key="1">
    <source>
        <dbReference type="EMBL" id="VFJ92103.1"/>
    </source>
</evidence>
<sequence>MVIEFLAGWRKANPVPMHNAFELVKARPLLECLEIHYTPKHGSWLNIAGIELNVLTKQCLGHRILDIGTLRSEAKVGENRRNAVQRGINWQFTTDDARIKLKHLYPES</sequence>
<dbReference type="EMBL" id="CAADFG010000039">
    <property type="protein sequence ID" value="VFJ92103.1"/>
    <property type="molecule type" value="Genomic_DNA"/>
</dbReference>
<name>A0A450UKC2_9GAMM</name>
<organism evidence="2">
    <name type="scientific">Candidatus Kentrum eta</name>
    <dbReference type="NCBI Taxonomy" id="2126337"/>
    <lineage>
        <taxon>Bacteria</taxon>
        <taxon>Pseudomonadati</taxon>
        <taxon>Pseudomonadota</taxon>
        <taxon>Gammaproteobacteria</taxon>
        <taxon>Candidatus Kentrum</taxon>
    </lineage>
</organism>
<dbReference type="AlphaFoldDB" id="A0A450UKC2"/>
<gene>
    <name evidence="1" type="ORF">BECKH772A_GA0070896_100394</name>
    <name evidence="2" type="ORF">BECKH772B_GA0070898_100374</name>
    <name evidence="3" type="ORF">BECKH772C_GA0070978_100364</name>
</gene>
<reference evidence="2" key="1">
    <citation type="submission" date="2019-02" db="EMBL/GenBank/DDBJ databases">
        <authorList>
            <person name="Gruber-Vodicka R. H."/>
            <person name="Seah K. B. B."/>
        </authorList>
    </citation>
    <scope>NUCLEOTIDE SEQUENCE</scope>
    <source>
        <strain evidence="3">BECK_SA2B12</strain>
        <strain evidence="1">BECK_SA2B15</strain>
        <strain evidence="2">BECK_SA2B20</strain>
    </source>
</reference>
<protein>
    <recommendedName>
        <fullName evidence="4">DDE superfamily endonuclease</fullName>
    </recommendedName>
</protein>
<evidence type="ECO:0000313" key="2">
    <source>
        <dbReference type="EMBL" id="VFJ92999.1"/>
    </source>
</evidence>
<evidence type="ECO:0008006" key="4">
    <source>
        <dbReference type="Google" id="ProtNLM"/>
    </source>
</evidence>